<accession>A0A8S5RLH5</accession>
<organism evidence="1">
    <name type="scientific">virus sp. ct6GG30</name>
    <dbReference type="NCBI Taxonomy" id="2825804"/>
    <lineage>
        <taxon>Viruses</taxon>
    </lineage>
</organism>
<protein>
    <submittedName>
        <fullName evidence="1">Uncharacterized protein</fullName>
    </submittedName>
</protein>
<name>A0A8S5RLH5_9VIRU</name>
<dbReference type="EMBL" id="BK059113">
    <property type="protein sequence ID" value="DAE31917.1"/>
    <property type="molecule type" value="Genomic_DNA"/>
</dbReference>
<reference evidence="1" key="1">
    <citation type="journal article" date="2021" name="Proc. Natl. Acad. Sci. U.S.A.">
        <title>A Catalog of Tens of Thousands of Viruses from Human Metagenomes Reveals Hidden Associations with Chronic Diseases.</title>
        <authorList>
            <person name="Tisza M.J."/>
            <person name="Buck C.B."/>
        </authorList>
    </citation>
    <scope>NUCLEOTIDE SEQUENCE</scope>
    <source>
        <strain evidence="1">Ct6GG30</strain>
    </source>
</reference>
<sequence length="244" mass="27546">MKRRTFLALGLTAALSIPFAMTAFAEGEKYSAGQYVEFSGHTDFDYYYTYTVGSTKKVNYKCFSVVNDGVRTYAAVKEDLYEYYRAAFADKDVMFKGSYHETAGDGSNVILPIWEVNRVDGKNTVYKLENYVAPLLYKEGETPNFKLFGELYDAGVVVSVSSDGSSMTIDTNPLNIKNSFIFKYDAIDRIKLTNKALGLPEWLYEEMGNTRAVDGRQKEIFDHVTVTWTFAPSQGLEVMYRANA</sequence>
<proteinExistence type="predicted"/>
<evidence type="ECO:0000313" key="1">
    <source>
        <dbReference type="EMBL" id="DAE31917.1"/>
    </source>
</evidence>